<evidence type="ECO:0000256" key="3">
    <source>
        <dbReference type="ARBA" id="ARBA00022851"/>
    </source>
</evidence>
<dbReference type="Proteomes" id="UP000694559">
    <property type="component" value="Unplaced"/>
</dbReference>
<keyword evidence="5" id="KW-1185">Reference proteome</keyword>
<evidence type="ECO:0000256" key="1">
    <source>
        <dbReference type="ARBA" id="ARBA00007283"/>
    </source>
</evidence>
<dbReference type="GO" id="GO:0046872">
    <property type="term" value="F:metal ion binding"/>
    <property type="evidence" value="ECO:0007669"/>
    <property type="project" value="UniProtKB-KW"/>
</dbReference>
<proteinExistence type="inferred from homology"/>
<sequence>SSWLCARRCSGSFAPTLTAVPSARAQDREGRREGWALCTRLADLAAAIKKPLAGNPPAFRVSFVRLGLLALVFSRVAMDPQNCGCATGSSCSCNGSCKCKNCKCTSCKKSCCSCCPPSCDNCAKGCVCKDPSLNKCSCCP</sequence>
<dbReference type="Ensembl" id="ENSNNAT00000015242.1">
    <property type="protein sequence ID" value="ENSNNAP00000014541.1"/>
    <property type="gene ID" value="ENSNNAG00000009814.1"/>
</dbReference>
<protein>
    <recommendedName>
        <fullName evidence="6">Metallothionein</fullName>
    </recommendedName>
</protein>
<evidence type="ECO:0000313" key="5">
    <source>
        <dbReference type="Proteomes" id="UP000694559"/>
    </source>
</evidence>
<dbReference type="AlphaFoldDB" id="A0A8C6XIK8"/>
<dbReference type="InterPro" id="IPR023587">
    <property type="entry name" value="Metalthion_dom_sf_vert"/>
</dbReference>
<reference evidence="4" key="1">
    <citation type="submission" date="2025-08" db="UniProtKB">
        <authorList>
            <consortium name="Ensembl"/>
        </authorList>
    </citation>
    <scope>IDENTIFICATION</scope>
</reference>
<dbReference type="GO" id="GO:0071294">
    <property type="term" value="P:cellular response to zinc ion"/>
    <property type="evidence" value="ECO:0007669"/>
    <property type="project" value="TreeGrafter"/>
</dbReference>
<dbReference type="GO" id="GO:0005737">
    <property type="term" value="C:cytoplasm"/>
    <property type="evidence" value="ECO:0007669"/>
    <property type="project" value="TreeGrafter"/>
</dbReference>
<dbReference type="GO" id="GO:0010273">
    <property type="term" value="P:detoxification of copper ion"/>
    <property type="evidence" value="ECO:0007669"/>
    <property type="project" value="TreeGrafter"/>
</dbReference>
<comment type="similarity">
    <text evidence="1">Belongs to the metallothionein superfamily. Type 1 family.</text>
</comment>
<dbReference type="PANTHER" id="PTHR23299">
    <property type="entry name" value="METALLOTHIONEIN"/>
    <property type="match status" value="1"/>
</dbReference>
<dbReference type="GO" id="GO:0071280">
    <property type="term" value="P:cellular response to copper ion"/>
    <property type="evidence" value="ECO:0007669"/>
    <property type="project" value="TreeGrafter"/>
</dbReference>
<dbReference type="GO" id="GO:0006882">
    <property type="term" value="P:intracellular zinc ion homeostasis"/>
    <property type="evidence" value="ECO:0007669"/>
    <property type="project" value="TreeGrafter"/>
</dbReference>
<dbReference type="Pfam" id="PF00131">
    <property type="entry name" value="Metallothio"/>
    <property type="match status" value="1"/>
</dbReference>
<dbReference type="Gene3D" id="4.10.10.10">
    <property type="entry name" value="Metallothionein Isoform II"/>
    <property type="match status" value="1"/>
</dbReference>
<evidence type="ECO:0000313" key="4">
    <source>
        <dbReference type="Ensembl" id="ENSNNAP00000014541.1"/>
    </source>
</evidence>
<dbReference type="FunFam" id="4.10.10.10:FF:000001">
    <property type="entry name" value="Metallothionein"/>
    <property type="match status" value="1"/>
</dbReference>
<reference evidence="4" key="2">
    <citation type="submission" date="2025-09" db="UniProtKB">
        <authorList>
            <consortium name="Ensembl"/>
        </authorList>
    </citation>
    <scope>IDENTIFICATION</scope>
</reference>
<dbReference type="PANTHER" id="PTHR23299:SF24">
    <property type="entry name" value="METALLOTHIONEIN-1X"/>
    <property type="match status" value="1"/>
</dbReference>
<dbReference type="GO" id="GO:0005634">
    <property type="term" value="C:nucleus"/>
    <property type="evidence" value="ECO:0007669"/>
    <property type="project" value="TreeGrafter"/>
</dbReference>
<dbReference type="InterPro" id="IPR000006">
    <property type="entry name" value="Metalthion_vert"/>
</dbReference>
<dbReference type="PRINTS" id="PR00860">
    <property type="entry name" value="MTVERTEBRATE"/>
</dbReference>
<dbReference type="InterPro" id="IPR017854">
    <property type="entry name" value="Metalthion_dom_sf"/>
</dbReference>
<organism evidence="4 5">
    <name type="scientific">Naja naja</name>
    <name type="common">Indian cobra</name>
    <dbReference type="NCBI Taxonomy" id="35670"/>
    <lineage>
        <taxon>Eukaryota</taxon>
        <taxon>Metazoa</taxon>
        <taxon>Chordata</taxon>
        <taxon>Craniata</taxon>
        <taxon>Vertebrata</taxon>
        <taxon>Euteleostomi</taxon>
        <taxon>Lepidosauria</taxon>
        <taxon>Squamata</taxon>
        <taxon>Bifurcata</taxon>
        <taxon>Unidentata</taxon>
        <taxon>Episquamata</taxon>
        <taxon>Toxicofera</taxon>
        <taxon>Serpentes</taxon>
        <taxon>Colubroidea</taxon>
        <taxon>Elapidae</taxon>
        <taxon>Elapinae</taxon>
        <taxon>Naja</taxon>
    </lineage>
</organism>
<evidence type="ECO:0000256" key="2">
    <source>
        <dbReference type="ARBA" id="ARBA00022723"/>
    </source>
</evidence>
<dbReference type="SUPFAM" id="SSF57868">
    <property type="entry name" value="Metallothionein"/>
    <property type="match status" value="1"/>
</dbReference>
<dbReference type="OrthoDB" id="10599778at2759"/>
<accession>A0A8C6XIK8</accession>
<keyword evidence="3" id="KW-0480">Metal-thiolate cluster</keyword>
<keyword evidence="2" id="KW-0479">Metal-binding</keyword>
<name>A0A8C6XIK8_NAJNA</name>
<dbReference type="GeneTree" id="ENSGT00950000182967"/>
<dbReference type="GO" id="GO:0071276">
    <property type="term" value="P:cellular response to cadmium ion"/>
    <property type="evidence" value="ECO:0007669"/>
    <property type="project" value="TreeGrafter"/>
</dbReference>
<evidence type="ECO:0008006" key="6">
    <source>
        <dbReference type="Google" id="ProtNLM"/>
    </source>
</evidence>